<dbReference type="Proteomes" id="UP000437068">
    <property type="component" value="Unassembled WGS sequence"/>
</dbReference>
<feature type="chain" id="PRO_5036380472" evidence="1">
    <location>
        <begin position="22"/>
        <end position="57"/>
    </location>
</feature>
<keyword evidence="13" id="KW-1185">Reference proteome</keyword>
<name>A0A6A3QY25_9STRA</name>
<evidence type="ECO:0000313" key="18">
    <source>
        <dbReference type="Proteomes" id="UP000460718"/>
    </source>
</evidence>
<evidence type="ECO:0000313" key="19">
    <source>
        <dbReference type="Proteomes" id="UP000476176"/>
    </source>
</evidence>
<evidence type="ECO:0000313" key="7">
    <source>
        <dbReference type="EMBL" id="KAE9186003.1"/>
    </source>
</evidence>
<dbReference type="EMBL" id="QXGB01001754">
    <property type="protein sequence ID" value="KAE9186003.1"/>
    <property type="molecule type" value="Genomic_DNA"/>
</dbReference>
<dbReference type="EMBL" id="QXGD01001769">
    <property type="protein sequence ID" value="KAE9199456.1"/>
    <property type="molecule type" value="Genomic_DNA"/>
</dbReference>
<evidence type="ECO:0000313" key="8">
    <source>
        <dbReference type="EMBL" id="KAE9197406.1"/>
    </source>
</evidence>
<evidence type="ECO:0000313" key="12">
    <source>
        <dbReference type="Proteomes" id="UP000429523"/>
    </source>
</evidence>
<evidence type="ECO:0000256" key="1">
    <source>
        <dbReference type="SAM" id="SignalP"/>
    </source>
</evidence>
<organism evidence="4 17">
    <name type="scientific">Phytophthora fragariae</name>
    <dbReference type="NCBI Taxonomy" id="53985"/>
    <lineage>
        <taxon>Eukaryota</taxon>
        <taxon>Sar</taxon>
        <taxon>Stramenopiles</taxon>
        <taxon>Oomycota</taxon>
        <taxon>Peronosporomycetes</taxon>
        <taxon>Peronosporales</taxon>
        <taxon>Peronosporaceae</taxon>
        <taxon>Phytophthora</taxon>
    </lineage>
</organism>
<evidence type="ECO:0000313" key="6">
    <source>
        <dbReference type="EMBL" id="KAE9112250.1"/>
    </source>
</evidence>
<dbReference type="Proteomes" id="UP000488956">
    <property type="component" value="Unassembled WGS sequence"/>
</dbReference>
<evidence type="ECO:0000313" key="2">
    <source>
        <dbReference type="EMBL" id="KAE8927856.1"/>
    </source>
</evidence>
<gene>
    <name evidence="10" type="ORF">PF001_g20105</name>
    <name evidence="9" type="ORF">PF002_g22144</name>
    <name evidence="8" type="ORF">PF004_g19840</name>
    <name evidence="7" type="ORF">PF005_g21030</name>
    <name evidence="6" type="ORF">PF006_g20022</name>
    <name evidence="4" type="ORF">PF007_g21068</name>
    <name evidence="11" type="ORF">PF008_g1316</name>
    <name evidence="2" type="ORF">PF009_g21988</name>
    <name evidence="5" type="ORF">PF010_g20382</name>
    <name evidence="3" type="ORF">PF011_g19885</name>
</gene>
<evidence type="ECO:0000313" key="11">
    <source>
        <dbReference type="EMBL" id="KAE9361154.1"/>
    </source>
</evidence>
<dbReference type="AlphaFoldDB" id="A0A6A3QY25"/>
<evidence type="ECO:0000313" key="3">
    <source>
        <dbReference type="EMBL" id="KAE8986693.1"/>
    </source>
</evidence>
<evidence type="ECO:0000313" key="9">
    <source>
        <dbReference type="EMBL" id="KAE9199456.1"/>
    </source>
</evidence>
<dbReference type="Proteomes" id="UP000476176">
    <property type="component" value="Unassembled WGS sequence"/>
</dbReference>
<sequence>MQNLSITFLINLLVRIDTNSAGVTGVGDVTAGLLSWSRSACTRSSPVTRRAATCAIS</sequence>
<dbReference type="EMBL" id="QXFY01000032">
    <property type="protein sequence ID" value="KAE9361154.1"/>
    <property type="molecule type" value="Genomic_DNA"/>
</dbReference>
<keyword evidence="1" id="KW-0732">Signal</keyword>
<evidence type="ECO:0000313" key="16">
    <source>
        <dbReference type="Proteomes" id="UP000440732"/>
    </source>
</evidence>
<dbReference type="Proteomes" id="UP000440732">
    <property type="component" value="Unassembled WGS sequence"/>
</dbReference>
<comment type="caution">
    <text evidence="4">The sequence shown here is derived from an EMBL/GenBank/DDBJ whole genome shotgun (WGS) entry which is preliminary data.</text>
</comment>
<protein>
    <submittedName>
        <fullName evidence="4">Uncharacterized protein</fullName>
    </submittedName>
</protein>
<reference evidence="12 13" key="1">
    <citation type="submission" date="2018-08" db="EMBL/GenBank/DDBJ databases">
        <title>Genomic investigation of the strawberry pathogen Phytophthora fragariae indicates pathogenicity is determined by transcriptional variation in three key races.</title>
        <authorList>
            <person name="Adams T.M."/>
            <person name="Armitage A.D."/>
            <person name="Sobczyk M.K."/>
            <person name="Bates H.J."/>
            <person name="Dunwell J.M."/>
            <person name="Nellist C.F."/>
            <person name="Harrison R.J."/>
        </authorList>
    </citation>
    <scope>NUCLEOTIDE SEQUENCE [LARGE SCALE GENOMIC DNA]</scope>
    <source>
        <strain evidence="10 14">A4</strain>
        <strain evidence="9 15">BC-1</strain>
        <strain evidence="8 19">BC-23</strain>
        <strain evidence="7 13">NOV-27</strain>
        <strain evidence="6 16">NOV-5</strain>
        <strain evidence="4 17">NOV-71</strain>
        <strain evidence="11 20">NOV-77</strain>
        <strain evidence="2 12">NOV-9</strain>
        <strain evidence="5 21">ONT-3</strain>
        <strain evidence="3 18">SCRP245</strain>
    </source>
</reference>
<evidence type="ECO:0000313" key="13">
    <source>
        <dbReference type="Proteomes" id="UP000433483"/>
    </source>
</evidence>
<evidence type="ECO:0000313" key="5">
    <source>
        <dbReference type="EMBL" id="KAE9085647.1"/>
    </source>
</evidence>
<dbReference type="Proteomes" id="UP000486351">
    <property type="component" value="Unassembled WGS sequence"/>
</dbReference>
<dbReference type="Proteomes" id="UP000429523">
    <property type="component" value="Unassembled WGS sequence"/>
</dbReference>
<evidence type="ECO:0000313" key="10">
    <source>
        <dbReference type="EMBL" id="KAE9289304.1"/>
    </source>
</evidence>
<feature type="signal peptide" evidence="1">
    <location>
        <begin position="1"/>
        <end position="21"/>
    </location>
</feature>
<evidence type="ECO:0000313" key="15">
    <source>
        <dbReference type="Proteomes" id="UP000440367"/>
    </source>
</evidence>
<dbReference type="Proteomes" id="UP000441208">
    <property type="component" value="Unassembled WGS sequence"/>
</dbReference>
<dbReference type="EMBL" id="QXFW01001721">
    <property type="protein sequence ID" value="KAE8986693.1"/>
    <property type="molecule type" value="Genomic_DNA"/>
</dbReference>
<dbReference type="Proteomes" id="UP000440367">
    <property type="component" value="Unassembled WGS sequence"/>
</dbReference>
<dbReference type="EMBL" id="QXGF01001779">
    <property type="protein sequence ID" value="KAE8927856.1"/>
    <property type="molecule type" value="Genomic_DNA"/>
</dbReference>
<evidence type="ECO:0000313" key="4">
    <source>
        <dbReference type="EMBL" id="KAE9085643.1"/>
    </source>
</evidence>
<dbReference type="Proteomes" id="UP000433483">
    <property type="component" value="Unassembled WGS sequence"/>
</dbReference>
<dbReference type="EMBL" id="QXFZ01001744">
    <property type="protein sequence ID" value="KAE9085643.1"/>
    <property type="molecule type" value="Genomic_DNA"/>
</dbReference>
<accession>A0A6A3QY25</accession>
<evidence type="ECO:0000313" key="17">
    <source>
        <dbReference type="Proteomes" id="UP000441208"/>
    </source>
</evidence>
<dbReference type="EMBL" id="QXFX01001729">
    <property type="protein sequence ID" value="KAE9085647.1"/>
    <property type="molecule type" value="Genomic_DNA"/>
</dbReference>
<dbReference type="Proteomes" id="UP000460718">
    <property type="component" value="Unassembled WGS sequence"/>
</dbReference>
<dbReference type="EMBL" id="QXGA01001714">
    <property type="protein sequence ID" value="KAE9112250.1"/>
    <property type="molecule type" value="Genomic_DNA"/>
</dbReference>
<evidence type="ECO:0000313" key="21">
    <source>
        <dbReference type="Proteomes" id="UP000488956"/>
    </source>
</evidence>
<proteinExistence type="predicted"/>
<evidence type="ECO:0000313" key="20">
    <source>
        <dbReference type="Proteomes" id="UP000486351"/>
    </source>
</evidence>
<dbReference type="EMBL" id="QXGE01001701">
    <property type="protein sequence ID" value="KAE9289304.1"/>
    <property type="molecule type" value="Genomic_DNA"/>
</dbReference>
<evidence type="ECO:0000313" key="14">
    <source>
        <dbReference type="Proteomes" id="UP000437068"/>
    </source>
</evidence>
<dbReference type="EMBL" id="QXGC01001714">
    <property type="protein sequence ID" value="KAE9197406.1"/>
    <property type="molecule type" value="Genomic_DNA"/>
</dbReference>